<dbReference type="RefSeq" id="XP_058982832.1">
    <property type="nucleotide sequence ID" value="XM_059126849.1"/>
</dbReference>
<dbReference type="PANTHER" id="PTHR33273">
    <property type="entry name" value="DOMAIN-CONTAINING PROTEIN, PUTATIVE-RELATED"/>
    <property type="match status" value="1"/>
</dbReference>
<evidence type="ECO:0000313" key="2">
    <source>
        <dbReference type="RefSeq" id="XP_058982832.1"/>
    </source>
</evidence>
<dbReference type="Gene3D" id="3.60.10.10">
    <property type="entry name" value="Endonuclease/exonuclease/phosphatase"/>
    <property type="match status" value="1"/>
</dbReference>
<proteinExistence type="predicted"/>
<organism evidence="1 2">
    <name type="scientific">Musca domestica</name>
    <name type="common">House fly</name>
    <dbReference type="NCBI Taxonomy" id="7370"/>
    <lineage>
        <taxon>Eukaryota</taxon>
        <taxon>Metazoa</taxon>
        <taxon>Ecdysozoa</taxon>
        <taxon>Arthropoda</taxon>
        <taxon>Hexapoda</taxon>
        <taxon>Insecta</taxon>
        <taxon>Pterygota</taxon>
        <taxon>Neoptera</taxon>
        <taxon>Endopterygota</taxon>
        <taxon>Diptera</taxon>
        <taxon>Brachycera</taxon>
        <taxon>Muscomorpha</taxon>
        <taxon>Muscoidea</taxon>
        <taxon>Muscidae</taxon>
        <taxon>Musca</taxon>
    </lineage>
</organism>
<reference evidence="2" key="1">
    <citation type="submission" date="2025-08" db="UniProtKB">
        <authorList>
            <consortium name="RefSeq"/>
        </authorList>
    </citation>
    <scope>IDENTIFICATION</scope>
    <source>
        <strain evidence="2">Aabys</strain>
        <tissue evidence="2">Whole body</tissue>
    </source>
</reference>
<dbReference type="SUPFAM" id="SSF56219">
    <property type="entry name" value="DNase I-like"/>
    <property type="match status" value="1"/>
</dbReference>
<gene>
    <name evidence="2" type="primary">LOC131804259</name>
</gene>
<dbReference type="PANTHER" id="PTHR33273:SF4">
    <property type="entry name" value="ENDONUCLEASE_EXONUCLEASE_PHOSPHATASE DOMAIN-CONTAINING PROTEIN"/>
    <property type="match status" value="1"/>
</dbReference>
<protein>
    <submittedName>
        <fullName evidence="2">Uncharacterized protein LOC131804259 isoform X1</fullName>
    </submittedName>
</protein>
<sequence length="194" mass="21033">MDSVPSNAAVAVGRTKPQLLNIVQINLHHCKTAGAELLLSLSKLEVDIALVQEPYIFKNKVTGLGSERYITYATSNGEKVRTCIVSRKNLNLIYLNNFSGGDATAVRLETGTGKVIFLVSLYLPFEYPDPPGQVVEELVTKLGGKGSLIVGCDANAHHSQWGSSNTNAREAGVISTKGRLTDGWARLNRHRILC</sequence>
<evidence type="ECO:0000313" key="1">
    <source>
        <dbReference type="Proteomes" id="UP001652621"/>
    </source>
</evidence>
<dbReference type="InterPro" id="IPR036691">
    <property type="entry name" value="Endo/exonu/phosph_ase_sf"/>
</dbReference>
<dbReference type="GeneID" id="131804259"/>
<dbReference type="Proteomes" id="UP001652621">
    <property type="component" value="Unplaced"/>
</dbReference>
<keyword evidence="1" id="KW-1185">Reference proteome</keyword>
<name>A0ABM3VAP3_MUSDO</name>
<accession>A0ABM3VAP3</accession>